<evidence type="ECO:0000256" key="1">
    <source>
        <dbReference type="SAM" id="MobiDB-lite"/>
    </source>
</evidence>
<feature type="signal peptide" evidence="2">
    <location>
        <begin position="1"/>
        <end position="24"/>
    </location>
</feature>
<comment type="caution">
    <text evidence="3">The sequence shown here is derived from an EMBL/GenBank/DDBJ whole genome shotgun (WGS) entry which is preliminary data.</text>
</comment>
<evidence type="ECO:0008006" key="5">
    <source>
        <dbReference type="Google" id="ProtNLM"/>
    </source>
</evidence>
<dbReference type="EMBL" id="LQYW01000061">
    <property type="protein sequence ID" value="KYD29872.1"/>
    <property type="molecule type" value="Genomic_DNA"/>
</dbReference>
<name>A0A150MZS5_9BACL</name>
<feature type="compositionally biased region" description="Polar residues" evidence="1">
    <location>
        <begin position="64"/>
        <end position="75"/>
    </location>
</feature>
<evidence type="ECO:0000256" key="2">
    <source>
        <dbReference type="SAM" id="SignalP"/>
    </source>
</evidence>
<dbReference type="PROSITE" id="PS51257">
    <property type="entry name" value="PROKAR_LIPOPROTEIN"/>
    <property type="match status" value="1"/>
</dbReference>
<protein>
    <recommendedName>
        <fullName evidence="5">Sporulation protein</fullName>
    </recommendedName>
</protein>
<gene>
    <name evidence="3" type="ORF">B4110_3429</name>
</gene>
<proteinExistence type="predicted"/>
<feature type="chain" id="PRO_5038937349" description="Sporulation protein" evidence="2">
    <location>
        <begin position="25"/>
        <end position="147"/>
    </location>
</feature>
<reference evidence="3 4" key="1">
    <citation type="submission" date="2016-01" db="EMBL/GenBank/DDBJ databases">
        <title>Draft Genome Sequences of Seven Thermophilic Sporeformers Isolated from Foods.</title>
        <authorList>
            <person name="Berendsen E.M."/>
            <person name="Wells-Bennik M.H."/>
            <person name="Krawcyk A.O."/>
            <person name="De Jong A."/>
            <person name="Holsappel S."/>
            <person name="Eijlander R.T."/>
            <person name="Kuipers O.P."/>
        </authorList>
    </citation>
    <scope>NUCLEOTIDE SEQUENCE [LARGE SCALE GENOMIC DNA]</scope>
    <source>
        <strain evidence="3 4">B4110</strain>
    </source>
</reference>
<sequence length="147" mass="17069">MMRNLLLLGFAMVLSACSMNPNHASYHEQSEDKNGTKLMTDDKAKSDYDRYLYNNFDDPEKTRQNPNFINTTDNSGNDRADVRKAVQVIETYTDYELGSVWMNGNNMYVTVHVPSSMSEEKRQKEQKRIHQLLTKAIPTYDIHVRLD</sequence>
<organism evidence="3 4">
    <name type="scientific">Parageobacillus toebii</name>
    <dbReference type="NCBI Taxonomy" id="153151"/>
    <lineage>
        <taxon>Bacteria</taxon>
        <taxon>Bacillati</taxon>
        <taxon>Bacillota</taxon>
        <taxon>Bacilli</taxon>
        <taxon>Bacillales</taxon>
        <taxon>Anoxybacillaceae</taxon>
        <taxon>Parageobacillus</taxon>
    </lineage>
</organism>
<evidence type="ECO:0000313" key="4">
    <source>
        <dbReference type="Proteomes" id="UP000075324"/>
    </source>
</evidence>
<evidence type="ECO:0000313" key="3">
    <source>
        <dbReference type="EMBL" id="KYD29872.1"/>
    </source>
</evidence>
<keyword evidence="2" id="KW-0732">Signal</keyword>
<dbReference type="RefSeq" id="WP_233252909.1">
    <property type="nucleotide sequence ID" value="NZ_LQYW01000061.1"/>
</dbReference>
<dbReference type="PATRIC" id="fig|153151.4.peg.3393"/>
<feature type="region of interest" description="Disordered" evidence="1">
    <location>
        <begin position="54"/>
        <end position="76"/>
    </location>
</feature>
<dbReference type="Proteomes" id="UP000075324">
    <property type="component" value="Unassembled WGS sequence"/>
</dbReference>
<accession>A0A150MZS5</accession>
<dbReference type="AlphaFoldDB" id="A0A150MZS5"/>